<reference evidence="3" key="5">
    <citation type="journal article" date="2018" name="Nat. Plants">
        <title>Whole-genome landscape of Medicago truncatula symbiotic genes.</title>
        <authorList>
            <person name="Pecrix Y."/>
            <person name="Gamas P."/>
            <person name="Carrere S."/>
        </authorList>
    </citation>
    <scope>NUCLEOTIDE SEQUENCE</scope>
    <source>
        <tissue evidence="3">Leaves</tissue>
    </source>
</reference>
<dbReference type="InterPro" id="IPR050232">
    <property type="entry name" value="FBL13/AtMIF1-like"/>
</dbReference>
<dbReference type="PANTHER" id="PTHR31900:SF34">
    <property type="entry name" value="EMB|CAB62440.1-RELATED"/>
    <property type="match status" value="1"/>
</dbReference>
<dbReference type="STRING" id="3880.G7KH39"/>
<evidence type="ECO:0000313" key="2">
    <source>
        <dbReference type="EMBL" id="AES99727.1"/>
    </source>
</evidence>
<dbReference type="CDD" id="cd22160">
    <property type="entry name" value="F-box_AtFBL13-like"/>
    <property type="match status" value="1"/>
</dbReference>
<name>G7KH39_MEDTR</name>
<sequence length="436" mass="50353">MAKRKLELEEQVDRISSLHNEVLANILSFLPTKEAIATSVLSRRWVSLWTLTNSLHFPENCPTRNNFVQIVKSVLAQRKPSCMKRVSFSIHNNCYIPHLVSSIVCMASKQKVEEIDLSLYSLKVYLPCEIFACETLVVLKLVGRFYLNLPSHLHLPLLKILHLCISCIVEDKALMKLFYGCPVLEELYYEDVEFKCSSLFGICVPTLKRLHVRSFDEKIHINTPLLEYLVLEETKASNYEVENLNKLKEARIGIYFDHENKEVKQNISNLLNGIHKTRFLCLDMDSTEVLTYACLEFPTFNNLGYLQLYLKTFNSHFLVKLLLEKCPNLDVLEIIKVDDLCDNEIKWAEPTIVPSCLSSHLTTFIFRDYEGTDEEFELIRYILKSGKVLERTTIYFGSSWEPSEARDAVSELCSLPKASKDNRIMCFEVALMVNFC</sequence>
<dbReference type="HOGENOM" id="CLU_010721_1_2_1"/>
<dbReference type="PaxDb" id="3880-AES99727"/>
<dbReference type="eggNOG" id="ENOG502RYTW">
    <property type="taxonomic scope" value="Eukaryota"/>
</dbReference>
<dbReference type="OMA" id="AKHIEYP"/>
<evidence type="ECO:0000313" key="6">
    <source>
        <dbReference type="Proteomes" id="UP000265566"/>
    </source>
</evidence>
<dbReference type="InterPro" id="IPR036047">
    <property type="entry name" value="F-box-like_dom_sf"/>
</dbReference>
<dbReference type="InterPro" id="IPR053781">
    <property type="entry name" value="F-box_AtFBL13-like"/>
</dbReference>
<evidence type="ECO:0000259" key="1">
    <source>
        <dbReference type="SMART" id="SM00579"/>
    </source>
</evidence>
<accession>G7KH39</accession>
<dbReference type="Pfam" id="PF08387">
    <property type="entry name" value="FBD"/>
    <property type="match status" value="1"/>
</dbReference>
<reference evidence="2 5" key="2">
    <citation type="journal article" date="2014" name="BMC Genomics">
        <title>An improved genome release (version Mt4.0) for the model legume Medicago truncatula.</title>
        <authorList>
            <person name="Tang H."/>
            <person name="Krishnakumar V."/>
            <person name="Bidwell S."/>
            <person name="Rosen B."/>
            <person name="Chan A."/>
            <person name="Zhou S."/>
            <person name="Gentzbittel L."/>
            <person name="Childs K.L."/>
            <person name="Yandell M."/>
            <person name="Gundlach H."/>
            <person name="Mayer K.F."/>
            <person name="Schwartz D.C."/>
            <person name="Town C.D."/>
        </authorList>
    </citation>
    <scope>GENOME REANNOTATION</scope>
    <source>
        <strain evidence="4 5">cv. Jemalong A17</strain>
    </source>
</reference>
<dbReference type="SUPFAM" id="SSF52047">
    <property type="entry name" value="RNI-like"/>
    <property type="match status" value="1"/>
</dbReference>
<dbReference type="AlphaFoldDB" id="G7KH39"/>
<dbReference type="Pfam" id="PF00646">
    <property type="entry name" value="F-box"/>
    <property type="match status" value="1"/>
</dbReference>
<dbReference type="EnsemblPlants" id="AES99727">
    <property type="protein sequence ID" value="AES99727"/>
    <property type="gene ID" value="MTR_5g084070"/>
</dbReference>
<dbReference type="Proteomes" id="UP000002051">
    <property type="component" value="Chromosome 5"/>
</dbReference>
<dbReference type="SMART" id="SM00579">
    <property type="entry name" value="FBD"/>
    <property type="match status" value="1"/>
</dbReference>
<dbReference type="Gene3D" id="3.80.10.10">
    <property type="entry name" value="Ribonuclease Inhibitor"/>
    <property type="match status" value="1"/>
</dbReference>
<dbReference type="Proteomes" id="UP000265566">
    <property type="component" value="Chromosome 5"/>
</dbReference>
<dbReference type="OrthoDB" id="594804at2759"/>
<evidence type="ECO:0000313" key="5">
    <source>
        <dbReference type="Proteomes" id="UP000002051"/>
    </source>
</evidence>
<gene>
    <name evidence="4" type="primary">11425566</name>
    <name evidence="2" type="ordered locus">MTR_5g084070</name>
    <name evidence="3" type="ORF">MtrunA17_Chr5g0438191</name>
</gene>
<evidence type="ECO:0000313" key="3">
    <source>
        <dbReference type="EMBL" id="RHN57237.1"/>
    </source>
</evidence>
<organism evidence="2 5">
    <name type="scientific">Medicago truncatula</name>
    <name type="common">Barrel medic</name>
    <name type="synonym">Medicago tribuloides</name>
    <dbReference type="NCBI Taxonomy" id="3880"/>
    <lineage>
        <taxon>Eukaryota</taxon>
        <taxon>Viridiplantae</taxon>
        <taxon>Streptophyta</taxon>
        <taxon>Embryophyta</taxon>
        <taxon>Tracheophyta</taxon>
        <taxon>Spermatophyta</taxon>
        <taxon>Magnoliopsida</taxon>
        <taxon>eudicotyledons</taxon>
        <taxon>Gunneridae</taxon>
        <taxon>Pentapetalae</taxon>
        <taxon>rosids</taxon>
        <taxon>fabids</taxon>
        <taxon>Fabales</taxon>
        <taxon>Fabaceae</taxon>
        <taxon>Papilionoideae</taxon>
        <taxon>50 kb inversion clade</taxon>
        <taxon>NPAAA clade</taxon>
        <taxon>Hologalegina</taxon>
        <taxon>IRL clade</taxon>
        <taxon>Trifolieae</taxon>
        <taxon>Medicago</taxon>
    </lineage>
</organism>
<feature type="domain" description="FBD" evidence="1">
    <location>
        <begin position="355"/>
        <end position="427"/>
    </location>
</feature>
<proteinExistence type="predicted"/>
<evidence type="ECO:0000313" key="4">
    <source>
        <dbReference type="EnsemblPlants" id="AES99727"/>
    </source>
</evidence>
<protein>
    <submittedName>
        <fullName evidence="2">F-box/RNI/FBD-like domain protein</fullName>
    </submittedName>
    <submittedName>
        <fullName evidence="3">Putative F-box domain, FBD domain, leucine-rich repeat domain, L domain-containing protein</fullName>
    </submittedName>
</protein>
<reference evidence="2 5" key="1">
    <citation type="journal article" date="2011" name="Nature">
        <title>The Medicago genome provides insight into the evolution of rhizobial symbioses.</title>
        <authorList>
            <person name="Young N.D."/>
            <person name="Debelle F."/>
            <person name="Oldroyd G.E."/>
            <person name="Geurts R."/>
            <person name="Cannon S.B."/>
            <person name="Udvardi M.K."/>
            <person name="Benedito V.A."/>
            <person name="Mayer K.F."/>
            <person name="Gouzy J."/>
            <person name="Schoof H."/>
            <person name="Van de Peer Y."/>
            <person name="Proost S."/>
            <person name="Cook D.R."/>
            <person name="Meyers B.C."/>
            <person name="Spannagl M."/>
            <person name="Cheung F."/>
            <person name="De Mita S."/>
            <person name="Krishnakumar V."/>
            <person name="Gundlach H."/>
            <person name="Zhou S."/>
            <person name="Mudge J."/>
            <person name="Bharti A.K."/>
            <person name="Murray J.D."/>
            <person name="Naoumkina M.A."/>
            <person name="Rosen B."/>
            <person name="Silverstein K.A."/>
            <person name="Tang H."/>
            <person name="Rombauts S."/>
            <person name="Zhao P.X."/>
            <person name="Zhou P."/>
            <person name="Barbe V."/>
            <person name="Bardou P."/>
            <person name="Bechner M."/>
            <person name="Bellec A."/>
            <person name="Berger A."/>
            <person name="Berges H."/>
            <person name="Bidwell S."/>
            <person name="Bisseling T."/>
            <person name="Choisne N."/>
            <person name="Couloux A."/>
            <person name="Denny R."/>
            <person name="Deshpande S."/>
            <person name="Dai X."/>
            <person name="Doyle J.J."/>
            <person name="Dudez A.M."/>
            <person name="Farmer A.D."/>
            <person name="Fouteau S."/>
            <person name="Franken C."/>
            <person name="Gibelin C."/>
            <person name="Gish J."/>
            <person name="Goldstein S."/>
            <person name="Gonzalez A.J."/>
            <person name="Green P.J."/>
            <person name="Hallab A."/>
            <person name="Hartog M."/>
            <person name="Hua A."/>
            <person name="Humphray S.J."/>
            <person name="Jeong D.H."/>
            <person name="Jing Y."/>
            <person name="Jocker A."/>
            <person name="Kenton S.M."/>
            <person name="Kim D.J."/>
            <person name="Klee K."/>
            <person name="Lai H."/>
            <person name="Lang C."/>
            <person name="Lin S."/>
            <person name="Macmil S.L."/>
            <person name="Magdelenat G."/>
            <person name="Matthews L."/>
            <person name="McCorrison J."/>
            <person name="Monaghan E.L."/>
            <person name="Mun J.H."/>
            <person name="Najar F.Z."/>
            <person name="Nicholson C."/>
            <person name="Noirot C."/>
            <person name="O'Bleness M."/>
            <person name="Paule C.R."/>
            <person name="Poulain J."/>
            <person name="Prion F."/>
            <person name="Qin B."/>
            <person name="Qu C."/>
            <person name="Retzel E.F."/>
            <person name="Riddle C."/>
            <person name="Sallet E."/>
            <person name="Samain S."/>
            <person name="Samson N."/>
            <person name="Sanders I."/>
            <person name="Saurat O."/>
            <person name="Scarpelli C."/>
            <person name="Schiex T."/>
            <person name="Segurens B."/>
            <person name="Severin A.J."/>
            <person name="Sherrier D.J."/>
            <person name="Shi R."/>
            <person name="Sims S."/>
            <person name="Singer S.R."/>
            <person name="Sinharoy S."/>
            <person name="Sterck L."/>
            <person name="Viollet A."/>
            <person name="Wang B.B."/>
            <person name="Wang K."/>
            <person name="Wang M."/>
            <person name="Wang X."/>
            <person name="Warfsmann J."/>
            <person name="Weissenbach J."/>
            <person name="White D.D."/>
            <person name="White J.D."/>
            <person name="Wiley G.B."/>
            <person name="Wincker P."/>
            <person name="Xing Y."/>
            <person name="Yang L."/>
            <person name="Yao Z."/>
            <person name="Ying F."/>
            <person name="Zhai J."/>
            <person name="Zhou L."/>
            <person name="Zuber A."/>
            <person name="Denarie J."/>
            <person name="Dixon R.A."/>
            <person name="May G.D."/>
            <person name="Schwartz D.C."/>
            <person name="Rogers J."/>
            <person name="Quetier F."/>
            <person name="Town C.D."/>
            <person name="Roe B.A."/>
        </authorList>
    </citation>
    <scope>NUCLEOTIDE SEQUENCE [LARGE SCALE GENOMIC DNA]</scope>
    <source>
        <strain evidence="2">A17</strain>
        <strain evidence="4 5">cv. Jemalong A17</strain>
    </source>
</reference>
<reference evidence="6" key="4">
    <citation type="journal article" date="2018" name="Nat. Plants">
        <title>Whole-genome landscape of Medicago truncatula symbiotic genes.</title>
        <authorList>
            <person name="Pecrix Y."/>
            <person name="Staton S.E."/>
            <person name="Sallet E."/>
            <person name="Lelandais-Briere C."/>
            <person name="Moreau S."/>
            <person name="Carrere S."/>
            <person name="Blein T."/>
            <person name="Jardinaud M.F."/>
            <person name="Latrasse D."/>
            <person name="Zouine M."/>
            <person name="Zahm M."/>
            <person name="Kreplak J."/>
            <person name="Mayjonade B."/>
            <person name="Satge C."/>
            <person name="Perez M."/>
            <person name="Cauet S."/>
            <person name="Marande W."/>
            <person name="Chantry-Darmon C."/>
            <person name="Lopez-Roques C."/>
            <person name="Bouchez O."/>
            <person name="Berard A."/>
            <person name="Debelle F."/>
            <person name="Munos S."/>
            <person name="Bendahmane A."/>
            <person name="Berges H."/>
            <person name="Niebel A."/>
            <person name="Buitink J."/>
            <person name="Frugier F."/>
            <person name="Benhamed M."/>
            <person name="Crespi M."/>
            <person name="Gouzy J."/>
            <person name="Gamas P."/>
        </authorList>
    </citation>
    <scope>NUCLEOTIDE SEQUENCE [LARGE SCALE GENOMIC DNA]</scope>
    <source>
        <strain evidence="6">cv. Jemalong A17</strain>
    </source>
</reference>
<dbReference type="SUPFAM" id="SSF81383">
    <property type="entry name" value="F-box domain"/>
    <property type="match status" value="1"/>
</dbReference>
<dbReference type="InterPro" id="IPR006566">
    <property type="entry name" value="FBD"/>
</dbReference>
<dbReference type="PANTHER" id="PTHR31900">
    <property type="entry name" value="F-BOX/RNI SUPERFAMILY PROTEIN-RELATED"/>
    <property type="match status" value="1"/>
</dbReference>
<reference evidence="4" key="3">
    <citation type="submission" date="2015-04" db="UniProtKB">
        <authorList>
            <consortium name="EnsemblPlants"/>
        </authorList>
    </citation>
    <scope>IDENTIFICATION</scope>
    <source>
        <strain evidence="4">cv. Jemalong A17</strain>
    </source>
</reference>
<keyword evidence="5" id="KW-1185">Reference proteome</keyword>
<dbReference type="EMBL" id="CM001221">
    <property type="protein sequence ID" value="AES99727.1"/>
    <property type="molecule type" value="Genomic_DNA"/>
</dbReference>
<dbReference type="Pfam" id="PF24758">
    <property type="entry name" value="LRR_At5g56370"/>
    <property type="match status" value="1"/>
</dbReference>
<dbReference type="Gramene" id="rna32750">
    <property type="protein sequence ID" value="RHN57237.1"/>
    <property type="gene ID" value="gene32750"/>
</dbReference>
<dbReference type="InterPro" id="IPR001810">
    <property type="entry name" value="F-box_dom"/>
</dbReference>
<dbReference type="EMBL" id="PSQE01000005">
    <property type="protein sequence ID" value="RHN57237.1"/>
    <property type="molecule type" value="Genomic_DNA"/>
</dbReference>
<dbReference type="InterPro" id="IPR032675">
    <property type="entry name" value="LRR_dom_sf"/>
</dbReference>
<dbReference type="InterPro" id="IPR055411">
    <property type="entry name" value="LRR_FXL15/At3g58940/PEG3-like"/>
</dbReference>